<dbReference type="PANTHER" id="PTHR33347">
    <property type="entry name" value="OSJNBA0091C07.3 PROTEIN"/>
    <property type="match status" value="1"/>
</dbReference>
<dbReference type="AlphaFoldDB" id="A0AAV7H3K5"/>
<evidence type="ECO:0000256" key="6">
    <source>
        <dbReference type="ARBA" id="ARBA00024199"/>
    </source>
</evidence>
<comment type="similarity">
    <text evidence="6">Belongs to the SOFL plant protein family.</text>
</comment>
<gene>
    <name evidence="8" type="ORF">IEQ34_003377</name>
</gene>
<comment type="subcellular location">
    <subcellularLocation>
        <location evidence="1">Cytoplasm</location>
    </subcellularLocation>
</comment>
<organism evidence="8 9">
    <name type="scientific">Dendrobium chrysotoxum</name>
    <name type="common">Orchid</name>
    <dbReference type="NCBI Taxonomy" id="161865"/>
    <lineage>
        <taxon>Eukaryota</taxon>
        <taxon>Viridiplantae</taxon>
        <taxon>Streptophyta</taxon>
        <taxon>Embryophyta</taxon>
        <taxon>Tracheophyta</taxon>
        <taxon>Spermatophyta</taxon>
        <taxon>Magnoliopsida</taxon>
        <taxon>Liliopsida</taxon>
        <taxon>Asparagales</taxon>
        <taxon>Orchidaceae</taxon>
        <taxon>Epidendroideae</taxon>
        <taxon>Malaxideae</taxon>
        <taxon>Dendrobiinae</taxon>
        <taxon>Dendrobium</taxon>
    </lineage>
</organism>
<keyword evidence="9" id="KW-1185">Reference proteome</keyword>
<evidence type="ECO:0000256" key="2">
    <source>
        <dbReference type="ARBA" id="ARBA00022490"/>
    </source>
</evidence>
<keyword evidence="5" id="KW-0539">Nucleus</keyword>
<feature type="compositionally biased region" description="Basic and acidic residues" evidence="7">
    <location>
        <begin position="108"/>
        <end position="120"/>
    </location>
</feature>
<evidence type="ECO:0000256" key="7">
    <source>
        <dbReference type="SAM" id="MobiDB-lite"/>
    </source>
</evidence>
<dbReference type="GO" id="GO:0009691">
    <property type="term" value="P:cytokinin biosynthetic process"/>
    <property type="evidence" value="ECO:0007669"/>
    <property type="project" value="UniProtKB-KW"/>
</dbReference>
<dbReference type="GO" id="GO:0005737">
    <property type="term" value="C:cytoplasm"/>
    <property type="evidence" value="ECO:0007669"/>
    <property type="project" value="UniProtKB-SubCell"/>
</dbReference>
<evidence type="ECO:0000313" key="9">
    <source>
        <dbReference type="Proteomes" id="UP000775213"/>
    </source>
</evidence>
<feature type="region of interest" description="Disordered" evidence="7">
    <location>
        <begin position="105"/>
        <end position="124"/>
    </location>
</feature>
<accession>A0AAV7H3K5</accession>
<feature type="region of interest" description="Disordered" evidence="7">
    <location>
        <begin position="39"/>
        <end position="72"/>
    </location>
</feature>
<evidence type="ECO:0000256" key="5">
    <source>
        <dbReference type="ARBA" id="ARBA00023242"/>
    </source>
</evidence>
<comment type="caution">
    <text evidence="8">The sequence shown here is derived from an EMBL/GenBank/DDBJ whole genome shotgun (WGS) entry which is preliminary data.</text>
</comment>
<sequence>MLRMEKDEDLEKFLVQEEKSFSESSSGFQSGWTLYLATSTSLPPTRDSSTHEQEEEEEDLSMLSDASSGPPHTHTNKNDCFNFYYCSNVEDDCISSSPILPVTTFSKNEGKKQKQRRNQEESSFLDDSASSPLLCFSKARPHLRGFLYFFTLCTCS</sequence>
<protein>
    <submittedName>
        <fullName evidence="8">Uncharacterized protein</fullName>
    </submittedName>
</protein>
<dbReference type="GO" id="GO:0009736">
    <property type="term" value="P:cytokinin-activated signaling pathway"/>
    <property type="evidence" value="ECO:0007669"/>
    <property type="project" value="UniProtKB-KW"/>
</dbReference>
<proteinExistence type="inferred from homology"/>
<name>A0AAV7H3K5_DENCH</name>
<evidence type="ECO:0000256" key="1">
    <source>
        <dbReference type="ARBA" id="ARBA00004496"/>
    </source>
</evidence>
<keyword evidence="2" id="KW-0963">Cytoplasm</keyword>
<reference evidence="8 9" key="1">
    <citation type="journal article" date="2021" name="Hortic Res">
        <title>Chromosome-scale assembly of the Dendrobium chrysotoxum genome enhances the understanding of orchid evolution.</title>
        <authorList>
            <person name="Zhang Y."/>
            <person name="Zhang G.Q."/>
            <person name="Zhang D."/>
            <person name="Liu X.D."/>
            <person name="Xu X.Y."/>
            <person name="Sun W.H."/>
            <person name="Yu X."/>
            <person name="Zhu X."/>
            <person name="Wang Z.W."/>
            <person name="Zhao X."/>
            <person name="Zhong W.Y."/>
            <person name="Chen H."/>
            <person name="Yin W.L."/>
            <person name="Huang T."/>
            <person name="Niu S.C."/>
            <person name="Liu Z.J."/>
        </authorList>
    </citation>
    <scope>NUCLEOTIDE SEQUENCE [LARGE SCALE GENOMIC DNA]</scope>
    <source>
        <strain evidence="8">Lindl</strain>
    </source>
</reference>
<dbReference type="PANTHER" id="PTHR33347:SF1">
    <property type="entry name" value="PROTEIN SOB FIVE-LIKE 5"/>
    <property type="match status" value="1"/>
</dbReference>
<evidence type="ECO:0000256" key="3">
    <source>
        <dbReference type="ARBA" id="ARBA00022712"/>
    </source>
</evidence>
<evidence type="ECO:0000256" key="4">
    <source>
        <dbReference type="ARBA" id="ARBA00022864"/>
    </source>
</evidence>
<dbReference type="Proteomes" id="UP000775213">
    <property type="component" value="Unassembled WGS sequence"/>
</dbReference>
<keyword evidence="4" id="KW-0932">Cytokinin signaling pathway</keyword>
<dbReference type="EMBL" id="JAGFBR010000004">
    <property type="protein sequence ID" value="KAH0468344.1"/>
    <property type="molecule type" value="Genomic_DNA"/>
</dbReference>
<keyword evidence="3" id="KW-0203">Cytokinin biosynthesis</keyword>
<dbReference type="InterPro" id="IPR044670">
    <property type="entry name" value="SOFL"/>
</dbReference>
<evidence type="ECO:0000313" key="8">
    <source>
        <dbReference type="EMBL" id="KAH0468344.1"/>
    </source>
</evidence>